<dbReference type="PANTHER" id="PTHR12526:SF510">
    <property type="entry name" value="D-INOSITOL 3-PHOSPHATE GLYCOSYLTRANSFERASE"/>
    <property type="match status" value="1"/>
</dbReference>
<dbReference type="Proteomes" id="UP000199518">
    <property type="component" value="Unassembled WGS sequence"/>
</dbReference>
<keyword evidence="1" id="KW-0328">Glycosyltransferase</keyword>
<dbReference type="EMBL" id="FOQD01000005">
    <property type="protein sequence ID" value="SFI04744.1"/>
    <property type="molecule type" value="Genomic_DNA"/>
</dbReference>
<dbReference type="SUPFAM" id="SSF53756">
    <property type="entry name" value="UDP-Glycosyltransferase/glycogen phosphorylase"/>
    <property type="match status" value="1"/>
</dbReference>
<dbReference type="AlphaFoldDB" id="A0A1I3F0J4"/>
<reference evidence="6" key="1">
    <citation type="submission" date="2016-10" db="EMBL/GenBank/DDBJ databases">
        <authorList>
            <person name="Varghese N."/>
            <person name="Submissions S."/>
        </authorList>
    </citation>
    <scope>NUCLEOTIDE SEQUENCE [LARGE SCALE GENOMIC DNA]</scope>
    <source>
        <strain evidence="6">DSM 26348</strain>
    </source>
</reference>
<dbReference type="CDD" id="cd03801">
    <property type="entry name" value="GT4_PimA-like"/>
    <property type="match status" value="1"/>
</dbReference>
<dbReference type="Pfam" id="PF00534">
    <property type="entry name" value="Glycos_transf_1"/>
    <property type="match status" value="1"/>
</dbReference>
<dbReference type="InterPro" id="IPR001296">
    <property type="entry name" value="Glyco_trans_1"/>
</dbReference>
<name>A0A1I3F0J4_9PLAN</name>
<dbReference type="Gene3D" id="3.40.50.2000">
    <property type="entry name" value="Glycogen Phosphorylase B"/>
    <property type="match status" value="2"/>
</dbReference>
<dbReference type="Pfam" id="PF13439">
    <property type="entry name" value="Glyco_transf_4"/>
    <property type="match status" value="1"/>
</dbReference>
<dbReference type="STRING" id="1576369.SAMN05421753_10524"/>
<dbReference type="RefSeq" id="WP_092048862.1">
    <property type="nucleotide sequence ID" value="NZ_FOQD01000005.1"/>
</dbReference>
<sequence>MQHEPGDRLDVLLMLGTSQLRGSSARALALAERLPAQRIALRVLTTEPIRGLKKRLKKADLRTSRYLNWPVLGPLARQFLATDFKAHPPEIIDIQHRSLHPVGAWLARRLSVPYVVTMHDYLRERERFVIDRQWCQRVIAVSDSVRTELIERTRLPEEMVTVIPSGVLPPPVTELSSLLTSGRAPVIGTAGPLESGKGLTHFLRSAVRVLKARPDAMFVIAGSGPEERSLRRLAMDLQISHAVTILPNLLDFTPALRAMDIFVLPALKQGLGSTILDAMARGLPVIASDSGGVFSVVVDGVTGLLVPPKDEVALAERMRFLLDNPDRARALGAAGRQRIIDHFHIDRMVGATAHLYRQVSAPAITTTLPAAR</sequence>
<evidence type="ECO:0000256" key="2">
    <source>
        <dbReference type="ARBA" id="ARBA00022679"/>
    </source>
</evidence>
<accession>A0A1I3F0J4</accession>
<dbReference type="GO" id="GO:0016757">
    <property type="term" value="F:glycosyltransferase activity"/>
    <property type="evidence" value="ECO:0007669"/>
    <property type="project" value="UniProtKB-KW"/>
</dbReference>
<keyword evidence="6" id="KW-1185">Reference proteome</keyword>
<dbReference type="InterPro" id="IPR028098">
    <property type="entry name" value="Glyco_trans_4-like_N"/>
</dbReference>
<feature type="domain" description="Glycosyltransferase subfamily 4-like N-terminal" evidence="4">
    <location>
        <begin position="22"/>
        <end position="167"/>
    </location>
</feature>
<evidence type="ECO:0000259" key="4">
    <source>
        <dbReference type="Pfam" id="PF13439"/>
    </source>
</evidence>
<dbReference type="PANTHER" id="PTHR12526">
    <property type="entry name" value="GLYCOSYLTRANSFERASE"/>
    <property type="match status" value="1"/>
</dbReference>
<proteinExistence type="predicted"/>
<protein>
    <submittedName>
        <fullName evidence="5">Glycosyltransferase involved in cell wall bisynthesis</fullName>
    </submittedName>
</protein>
<keyword evidence="2 5" id="KW-0808">Transferase</keyword>
<dbReference type="OrthoDB" id="9775208at2"/>
<feature type="domain" description="Glycosyl transferase family 1" evidence="3">
    <location>
        <begin position="182"/>
        <end position="338"/>
    </location>
</feature>
<evidence type="ECO:0000256" key="1">
    <source>
        <dbReference type="ARBA" id="ARBA00022676"/>
    </source>
</evidence>
<gene>
    <name evidence="5" type="ORF">SAMN05421753_10524</name>
</gene>
<evidence type="ECO:0000259" key="3">
    <source>
        <dbReference type="Pfam" id="PF00534"/>
    </source>
</evidence>
<evidence type="ECO:0000313" key="5">
    <source>
        <dbReference type="EMBL" id="SFI04744.1"/>
    </source>
</evidence>
<evidence type="ECO:0000313" key="6">
    <source>
        <dbReference type="Proteomes" id="UP000199518"/>
    </source>
</evidence>
<organism evidence="5 6">
    <name type="scientific">Planctomicrobium piriforme</name>
    <dbReference type="NCBI Taxonomy" id="1576369"/>
    <lineage>
        <taxon>Bacteria</taxon>
        <taxon>Pseudomonadati</taxon>
        <taxon>Planctomycetota</taxon>
        <taxon>Planctomycetia</taxon>
        <taxon>Planctomycetales</taxon>
        <taxon>Planctomycetaceae</taxon>
        <taxon>Planctomicrobium</taxon>
    </lineage>
</organism>